<dbReference type="PROSITE" id="PS00584">
    <property type="entry name" value="PFKB_KINASES_2"/>
    <property type="match status" value="1"/>
</dbReference>
<evidence type="ECO:0000256" key="9">
    <source>
        <dbReference type="ARBA" id="ARBA00022840"/>
    </source>
</evidence>
<dbReference type="Pfam" id="PF00294">
    <property type="entry name" value="PfkB"/>
    <property type="match status" value="1"/>
</dbReference>
<dbReference type="STRING" id="61395.A0A1Y1W7E9"/>
<dbReference type="InterPro" id="IPR001805">
    <property type="entry name" value="Adenokinase"/>
</dbReference>
<dbReference type="PRINTS" id="PR00989">
    <property type="entry name" value="ADENOKINASE"/>
</dbReference>
<evidence type="ECO:0000256" key="4">
    <source>
        <dbReference type="ARBA" id="ARBA00012119"/>
    </source>
</evidence>
<dbReference type="Gene3D" id="3.40.1190.20">
    <property type="match status" value="1"/>
</dbReference>
<evidence type="ECO:0000256" key="7">
    <source>
        <dbReference type="ARBA" id="ARBA00022741"/>
    </source>
</evidence>
<keyword evidence="5 14" id="KW-0808">Transferase</keyword>
<keyword evidence="8 14" id="KW-0418">Kinase</keyword>
<dbReference type="PANTHER" id="PTHR45769:SF3">
    <property type="entry name" value="ADENOSINE KINASE"/>
    <property type="match status" value="1"/>
</dbReference>
<comment type="catalytic activity">
    <reaction evidence="11 14">
        <text>adenosine + ATP = AMP + ADP + H(+)</text>
        <dbReference type="Rhea" id="RHEA:20824"/>
        <dbReference type="ChEBI" id="CHEBI:15378"/>
        <dbReference type="ChEBI" id="CHEBI:16335"/>
        <dbReference type="ChEBI" id="CHEBI:30616"/>
        <dbReference type="ChEBI" id="CHEBI:456215"/>
        <dbReference type="ChEBI" id="CHEBI:456216"/>
        <dbReference type="EC" id="2.7.1.20"/>
    </reaction>
</comment>
<comment type="pathway">
    <text evidence="2 14">Purine metabolism; AMP biosynthesis via salvage pathway; AMP from adenosine: step 1/1.</text>
</comment>
<evidence type="ECO:0000256" key="12">
    <source>
        <dbReference type="ARBA" id="ARBA00068771"/>
    </source>
</evidence>
<keyword evidence="6 14" id="KW-0660">Purine salvage</keyword>
<keyword evidence="10 14" id="KW-0460">Magnesium</keyword>
<dbReference type="RefSeq" id="XP_040743165.1">
    <property type="nucleotide sequence ID" value="XM_040883669.1"/>
</dbReference>
<evidence type="ECO:0000313" key="16">
    <source>
        <dbReference type="EMBL" id="ORX69477.1"/>
    </source>
</evidence>
<comment type="cofactor">
    <cofactor evidence="1 14">
        <name>Mg(2+)</name>
        <dbReference type="ChEBI" id="CHEBI:18420"/>
    </cofactor>
</comment>
<evidence type="ECO:0000256" key="14">
    <source>
        <dbReference type="RuleBase" id="RU368116"/>
    </source>
</evidence>
<dbReference type="GeneID" id="63800317"/>
<comment type="caution">
    <text evidence="16">The sequence shown here is derived from an EMBL/GenBank/DDBJ whole genome shotgun (WGS) entry which is preliminary data.</text>
</comment>
<dbReference type="EMBL" id="MCFD01000007">
    <property type="protein sequence ID" value="ORX69477.1"/>
    <property type="molecule type" value="Genomic_DNA"/>
</dbReference>
<comment type="similarity">
    <text evidence="3 14">Belongs to the carbohydrate kinase PfkB family.</text>
</comment>
<dbReference type="GO" id="GO:0006166">
    <property type="term" value="P:purine ribonucleoside salvage"/>
    <property type="evidence" value="ECO:0007669"/>
    <property type="project" value="UniProtKB-KW"/>
</dbReference>
<evidence type="ECO:0000256" key="6">
    <source>
        <dbReference type="ARBA" id="ARBA00022726"/>
    </source>
</evidence>
<accession>A0A1Y1W7E9</accession>
<dbReference type="InterPro" id="IPR011611">
    <property type="entry name" value="PfkB_dom"/>
</dbReference>
<sequence>MSQDLKGALVGFCNPLLDISSVVDDSLLKKYSLKANDAILASPEHVPLFQELIDSWDAKFLPGGAGQNALRGAQLLLPADSAVFIGAVGKDENAQRLKGAADKAGLRTNYMVNEEKPTGTCALLITGPNRSMVANLSAAETYSAEHIKKPENWKNIEDAKFYYITGFFFTVSPETIERVAKHANENNKTFTMNLSAPFVPQFYKEKVAETLPYVDILFGNETEAAAFAQNFGIESDDIKKIAKTIADLPKESSKPRLVVFTQGAESTVVASSDSDEIRVYPVTPVPAEEIGDSNGAGDAFVAAFLSQHILGRSVDECVEAGTWLGGEVVREIGPNYPNRELKYVPSGSFAPKVLKL</sequence>
<dbReference type="Proteomes" id="UP000193922">
    <property type="component" value="Unassembled WGS sequence"/>
</dbReference>
<dbReference type="PANTHER" id="PTHR45769">
    <property type="entry name" value="ADENOSINE KINASE"/>
    <property type="match status" value="1"/>
</dbReference>
<dbReference type="Gene3D" id="3.30.1110.10">
    <property type="match status" value="1"/>
</dbReference>
<dbReference type="FunFam" id="3.40.1190.20:FF:000076">
    <property type="entry name" value="Adenosine kinase"/>
    <property type="match status" value="1"/>
</dbReference>
<dbReference type="GO" id="GO:0044209">
    <property type="term" value="P:AMP salvage"/>
    <property type="evidence" value="ECO:0007669"/>
    <property type="project" value="UniProtKB-UniRule"/>
</dbReference>
<dbReference type="UniPathway" id="UPA00588">
    <property type="reaction ID" value="UER00659"/>
</dbReference>
<gene>
    <name evidence="16" type="ORF">DL89DRAFT_161407</name>
</gene>
<evidence type="ECO:0000313" key="17">
    <source>
        <dbReference type="Proteomes" id="UP000193922"/>
    </source>
</evidence>
<keyword evidence="7 14" id="KW-0547">Nucleotide-binding</keyword>
<dbReference type="SUPFAM" id="SSF53613">
    <property type="entry name" value="Ribokinase-like"/>
    <property type="match status" value="1"/>
</dbReference>
<reference evidence="16 17" key="1">
    <citation type="submission" date="2016-07" db="EMBL/GenBank/DDBJ databases">
        <title>Pervasive Adenine N6-methylation of Active Genes in Fungi.</title>
        <authorList>
            <consortium name="DOE Joint Genome Institute"/>
            <person name="Mondo S.J."/>
            <person name="Dannebaum R.O."/>
            <person name="Kuo R.C."/>
            <person name="Labutti K."/>
            <person name="Haridas S."/>
            <person name="Kuo A."/>
            <person name="Salamov A."/>
            <person name="Ahrendt S.R."/>
            <person name="Lipzen A."/>
            <person name="Sullivan W."/>
            <person name="Andreopoulos W.B."/>
            <person name="Clum A."/>
            <person name="Lindquist E."/>
            <person name="Daum C."/>
            <person name="Ramamoorthy G.K."/>
            <person name="Gryganskyi A."/>
            <person name="Culley D."/>
            <person name="Magnuson J.K."/>
            <person name="James T.Y."/>
            <person name="O'Malley M.A."/>
            <person name="Stajich J.E."/>
            <person name="Spatafora J.W."/>
            <person name="Visel A."/>
            <person name="Grigoriev I.V."/>
        </authorList>
    </citation>
    <scope>NUCLEOTIDE SEQUENCE [LARGE SCALE GENOMIC DNA]</scope>
    <source>
        <strain evidence="16 17">ATCC 12442</strain>
    </source>
</reference>
<dbReference type="CDD" id="cd01168">
    <property type="entry name" value="adenosine_kinase"/>
    <property type="match status" value="1"/>
</dbReference>
<dbReference type="GO" id="GO:0004001">
    <property type="term" value="F:adenosine kinase activity"/>
    <property type="evidence" value="ECO:0007669"/>
    <property type="project" value="UniProtKB-UniRule"/>
</dbReference>
<proteinExistence type="inferred from homology"/>
<evidence type="ECO:0000259" key="15">
    <source>
        <dbReference type="Pfam" id="PF00294"/>
    </source>
</evidence>
<dbReference type="GO" id="GO:0005524">
    <property type="term" value="F:ATP binding"/>
    <property type="evidence" value="ECO:0007669"/>
    <property type="project" value="UniProtKB-UniRule"/>
</dbReference>
<dbReference type="InterPro" id="IPR002173">
    <property type="entry name" value="Carboh/pur_kinase_PfkB_CS"/>
</dbReference>
<evidence type="ECO:0000256" key="3">
    <source>
        <dbReference type="ARBA" id="ARBA00010688"/>
    </source>
</evidence>
<evidence type="ECO:0000256" key="8">
    <source>
        <dbReference type="ARBA" id="ARBA00022777"/>
    </source>
</evidence>
<dbReference type="InterPro" id="IPR029056">
    <property type="entry name" value="Ribokinase-like"/>
</dbReference>
<evidence type="ECO:0000256" key="1">
    <source>
        <dbReference type="ARBA" id="ARBA00001946"/>
    </source>
</evidence>
<evidence type="ECO:0000256" key="10">
    <source>
        <dbReference type="ARBA" id="ARBA00022842"/>
    </source>
</evidence>
<name>A0A1Y1W7E9_9FUNG</name>
<dbReference type="OrthoDB" id="432447at2759"/>
<comment type="function">
    <text evidence="14">ATP dependent phosphorylation of adenosine and other related nucleoside analogs to monophosphate derivatives.</text>
</comment>
<evidence type="ECO:0000256" key="13">
    <source>
        <dbReference type="PIRSR" id="PIRSR601805-1"/>
    </source>
</evidence>
<dbReference type="GO" id="GO:0006144">
    <property type="term" value="P:purine nucleobase metabolic process"/>
    <property type="evidence" value="ECO:0007669"/>
    <property type="project" value="TreeGrafter"/>
</dbReference>
<evidence type="ECO:0000256" key="11">
    <source>
        <dbReference type="ARBA" id="ARBA00051362"/>
    </source>
</evidence>
<dbReference type="GO" id="GO:0005829">
    <property type="term" value="C:cytosol"/>
    <property type="evidence" value="ECO:0007669"/>
    <property type="project" value="TreeGrafter"/>
</dbReference>
<protein>
    <recommendedName>
        <fullName evidence="12 14">Adenosine kinase</fullName>
        <shortName evidence="14">AK</shortName>
        <ecNumber evidence="4 14">2.7.1.20</ecNumber>
    </recommendedName>
    <alternativeName>
        <fullName evidence="14">Adenosine 5'-phosphotransferase</fullName>
    </alternativeName>
</protein>
<dbReference type="GO" id="GO:0005634">
    <property type="term" value="C:nucleus"/>
    <property type="evidence" value="ECO:0007669"/>
    <property type="project" value="TreeGrafter"/>
</dbReference>
<evidence type="ECO:0000256" key="2">
    <source>
        <dbReference type="ARBA" id="ARBA00004801"/>
    </source>
</evidence>
<evidence type="ECO:0000256" key="5">
    <source>
        <dbReference type="ARBA" id="ARBA00022679"/>
    </source>
</evidence>
<dbReference type="AlphaFoldDB" id="A0A1Y1W7E9"/>
<dbReference type="EC" id="2.7.1.20" evidence="4 14"/>
<feature type="active site" description="Proton acceptor" evidence="13">
    <location>
        <position position="298"/>
    </location>
</feature>
<keyword evidence="17" id="KW-1185">Reference proteome</keyword>
<feature type="domain" description="Carbohydrate kinase PfkB" evidence="15">
    <location>
        <begin position="30"/>
        <end position="338"/>
    </location>
</feature>
<organism evidence="16 17">
    <name type="scientific">Linderina pennispora</name>
    <dbReference type="NCBI Taxonomy" id="61395"/>
    <lineage>
        <taxon>Eukaryota</taxon>
        <taxon>Fungi</taxon>
        <taxon>Fungi incertae sedis</taxon>
        <taxon>Zoopagomycota</taxon>
        <taxon>Kickxellomycotina</taxon>
        <taxon>Kickxellomycetes</taxon>
        <taxon>Kickxellales</taxon>
        <taxon>Kickxellaceae</taxon>
        <taxon>Linderina</taxon>
    </lineage>
</organism>
<keyword evidence="9 14" id="KW-0067">ATP-binding</keyword>